<dbReference type="Proteomes" id="UP000277145">
    <property type="component" value="Unassembled WGS sequence"/>
</dbReference>
<proteinExistence type="predicted"/>
<name>A0A3A6VVI2_LEGPN</name>
<evidence type="ECO:0008006" key="3">
    <source>
        <dbReference type="Google" id="ProtNLM"/>
    </source>
</evidence>
<protein>
    <recommendedName>
        <fullName evidence="3">MBL fold metallo-hydrolase</fullName>
    </recommendedName>
</protein>
<accession>A0A3A6VVI2</accession>
<dbReference type="InterPro" id="IPR036866">
    <property type="entry name" value="RibonucZ/Hydroxyglut_hydro"/>
</dbReference>
<dbReference type="EMBL" id="QWDR01000001">
    <property type="protein sequence ID" value="RJY33886.1"/>
    <property type="molecule type" value="Genomic_DNA"/>
</dbReference>
<reference evidence="1 2" key="1">
    <citation type="submission" date="2018-08" db="EMBL/GenBank/DDBJ databases">
        <title>Genome Sequences of Legionella pneumophila subsp. pneumophila Isolates, Recovered from a Drinking Water System in a Large Builging.</title>
        <authorList>
            <person name="Gomez-Alvarez V."/>
            <person name="Boczek L."/>
            <person name="King D."/>
            <person name="Pemberton A."/>
            <person name="Pfaller S."/>
            <person name="Rodgers M."/>
            <person name="Santodomingo J."/>
            <person name="Revetta R."/>
        </authorList>
    </citation>
    <scope>NUCLEOTIDE SEQUENCE [LARGE SCALE GENOMIC DNA]</scope>
    <source>
        <strain evidence="1 2">L01C.1</strain>
    </source>
</reference>
<dbReference type="PANTHER" id="PTHR30619">
    <property type="entry name" value="DNA INTERNALIZATION/COMPETENCE PROTEIN COMEC/REC2"/>
    <property type="match status" value="1"/>
</dbReference>
<dbReference type="SUPFAM" id="SSF56281">
    <property type="entry name" value="Metallo-hydrolase/oxidoreductase"/>
    <property type="match status" value="1"/>
</dbReference>
<dbReference type="InterPro" id="IPR052159">
    <property type="entry name" value="Competence_DNA_uptake"/>
</dbReference>
<comment type="caution">
    <text evidence="1">The sequence shown here is derived from an EMBL/GenBank/DDBJ whole genome shotgun (WGS) entry which is preliminary data.</text>
</comment>
<dbReference type="AlphaFoldDB" id="A0A3A6VVI2"/>
<organism evidence="1 2">
    <name type="scientific">Legionella pneumophila subsp. pneumophila</name>
    <dbReference type="NCBI Taxonomy" id="91891"/>
    <lineage>
        <taxon>Bacteria</taxon>
        <taxon>Pseudomonadati</taxon>
        <taxon>Pseudomonadota</taxon>
        <taxon>Gammaproteobacteria</taxon>
        <taxon>Legionellales</taxon>
        <taxon>Legionellaceae</taxon>
        <taxon>Legionella</taxon>
    </lineage>
</organism>
<gene>
    <name evidence="1" type="ORF">D1H98_03570</name>
</gene>
<evidence type="ECO:0000313" key="1">
    <source>
        <dbReference type="EMBL" id="RJY33886.1"/>
    </source>
</evidence>
<dbReference type="PANTHER" id="PTHR30619:SF1">
    <property type="entry name" value="RECOMBINATION PROTEIN 2"/>
    <property type="match status" value="1"/>
</dbReference>
<evidence type="ECO:0000313" key="2">
    <source>
        <dbReference type="Proteomes" id="UP000277145"/>
    </source>
</evidence>
<sequence length="269" mass="30584">MKLQIFDVEHGACALLTCINGTRLMIDCGHNANSGWKPGSYLRSQGVTHLDMLAITNYDEDHVSGLPDLLEQVHVNWLWRNPSVSATDIKNMKAKNGMGYGIESLVNILPTYKYTGWQPPEFSFVERRGFYAPYPTFVDTNNLSMAIHLNIAGINFLFSGDLESGGWNTLLKDQSFRNVIANTDIFIAPHHGRESGIYPQIFEEYQCFPHYIIMSDKSHMYDTQKTLDYYSSKARGGFFRGKHRRVLTTRKDGSITFNFNFLKGECLVA</sequence>
<dbReference type="RefSeq" id="WP_011212818.1">
    <property type="nucleotide sequence ID" value="NZ_CP021281.1"/>
</dbReference>
<dbReference type="Gene3D" id="3.60.15.10">
    <property type="entry name" value="Ribonuclease Z/Hydroxyacylglutathione hydrolase-like"/>
    <property type="match status" value="1"/>
</dbReference>